<dbReference type="InterPro" id="IPR002491">
    <property type="entry name" value="ABC_transptr_periplasmic_BD"/>
</dbReference>
<dbReference type="OrthoDB" id="89746at2"/>
<dbReference type="Gene3D" id="3.40.50.1980">
    <property type="entry name" value="Nitrogenase molybdenum iron protein domain"/>
    <property type="match status" value="2"/>
</dbReference>
<dbReference type="Pfam" id="PF01497">
    <property type="entry name" value="Peripla_BP_2"/>
    <property type="match status" value="1"/>
</dbReference>
<dbReference type="PANTHER" id="PTHR30535">
    <property type="entry name" value="VITAMIN B12-BINDING PROTEIN"/>
    <property type="match status" value="1"/>
</dbReference>
<evidence type="ECO:0000259" key="2">
    <source>
        <dbReference type="PROSITE" id="PS50983"/>
    </source>
</evidence>
<dbReference type="AlphaFoldDB" id="A0A1V4SUA8"/>
<name>A0A1V4SUA8_9CLOT</name>
<dbReference type="SUPFAM" id="SSF53807">
    <property type="entry name" value="Helical backbone' metal receptor"/>
    <property type="match status" value="1"/>
</dbReference>
<dbReference type="Proteomes" id="UP000191448">
    <property type="component" value="Unassembled WGS sequence"/>
</dbReference>
<comment type="similarity">
    <text evidence="1">Belongs to the bacterial solute-binding protein 8 family.</text>
</comment>
<protein>
    <submittedName>
        <fullName evidence="3">Putative ABC transporter solute-binding protein YclQ</fullName>
    </submittedName>
</protein>
<dbReference type="PROSITE" id="PS51257">
    <property type="entry name" value="PROKAR_LIPOPROTEIN"/>
    <property type="match status" value="1"/>
</dbReference>
<dbReference type="InterPro" id="IPR050902">
    <property type="entry name" value="ABC_Transporter_SBP"/>
</dbReference>
<feature type="domain" description="Fe/B12 periplasmic-binding" evidence="2">
    <location>
        <begin position="70"/>
        <end position="341"/>
    </location>
</feature>
<dbReference type="EMBL" id="LTAY01000048">
    <property type="protein sequence ID" value="OPX47451.1"/>
    <property type="molecule type" value="Genomic_DNA"/>
</dbReference>
<reference evidence="3 4" key="1">
    <citation type="submission" date="2016-02" db="EMBL/GenBank/DDBJ databases">
        <title>Genome sequence of Clostridium thermobutyricum DSM 4928.</title>
        <authorList>
            <person name="Poehlein A."/>
            <person name="Daniel R."/>
        </authorList>
    </citation>
    <scope>NUCLEOTIDE SEQUENCE [LARGE SCALE GENOMIC DNA]</scope>
    <source>
        <strain evidence="3 4">DSM 4928</strain>
    </source>
</reference>
<dbReference type="RefSeq" id="WP_080023206.1">
    <property type="nucleotide sequence ID" value="NZ_LTAY01000048.1"/>
</dbReference>
<dbReference type="PROSITE" id="PS50983">
    <property type="entry name" value="FE_B12_PBP"/>
    <property type="match status" value="1"/>
</dbReference>
<evidence type="ECO:0000313" key="3">
    <source>
        <dbReference type="EMBL" id="OPX47451.1"/>
    </source>
</evidence>
<sequence length="341" mass="37940">MKNKWIKIISLVVILTCIIGVFVACKDKKDVKNTTQTETVTKEKGYPVTIDTYSYDGKVIKETFDKAPSRVITTNQTATELLLKLGLGDKIVGTAYLDNPILPSLKDEYSKLKVLSDKYPTKEQALGVNPDFIFGWSTAFAPKALGSIESWNERGVNCYVQRDTAKVARPYTVNNFFIDVENLGKIFNIQKETTNYVDNLKADLKAIQDKTDTLKEKKKVLILEAPENGMYRAYATTDLVGDMVTLAGGVDPITKPCSISAEDIIKYNPDAIILIHYGKGQTDSDNSLKNVFLDNKALQTVTAVKNKDIILAGLTETWAGGVRTVPTIQRFAKELYPNLYK</sequence>
<dbReference type="PANTHER" id="PTHR30535:SF7">
    <property type="entry name" value="IRON(III) DICITRATE-BINDING PROTEIN"/>
    <property type="match status" value="1"/>
</dbReference>
<accession>A0A1V4SUA8</accession>
<evidence type="ECO:0000256" key="1">
    <source>
        <dbReference type="ARBA" id="ARBA00008814"/>
    </source>
</evidence>
<gene>
    <name evidence="3" type="primary">yclQ_2</name>
    <name evidence="3" type="ORF">CLTHE_20140</name>
</gene>
<evidence type="ECO:0000313" key="4">
    <source>
        <dbReference type="Proteomes" id="UP000191448"/>
    </source>
</evidence>
<proteinExistence type="inferred from homology"/>
<comment type="caution">
    <text evidence="3">The sequence shown here is derived from an EMBL/GenBank/DDBJ whole genome shotgun (WGS) entry which is preliminary data.</text>
</comment>
<organism evidence="3 4">
    <name type="scientific">Clostridium thermobutyricum DSM 4928</name>
    <dbReference type="NCBI Taxonomy" id="1121339"/>
    <lineage>
        <taxon>Bacteria</taxon>
        <taxon>Bacillati</taxon>
        <taxon>Bacillota</taxon>
        <taxon>Clostridia</taxon>
        <taxon>Eubacteriales</taxon>
        <taxon>Clostridiaceae</taxon>
        <taxon>Clostridium</taxon>
    </lineage>
</organism>